<proteinExistence type="predicted"/>
<dbReference type="InterPro" id="IPR005801">
    <property type="entry name" value="ADC_synthase"/>
</dbReference>
<dbReference type="RefSeq" id="WP_264809349.1">
    <property type="nucleotide sequence ID" value="NZ_CP110226.1"/>
</dbReference>
<dbReference type="InterPro" id="IPR019999">
    <property type="entry name" value="Anth_synth_I-like"/>
</dbReference>
<reference evidence="2" key="1">
    <citation type="submission" date="2022-10" db="EMBL/GenBank/DDBJ databases">
        <title>Algoriphagus sp. a novel bacteria isolate from halophytes salicornia europaea.</title>
        <authorList>
            <person name="Peng Y."/>
            <person name="Jiang L."/>
            <person name="Lee J."/>
        </authorList>
    </citation>
    <scope>NUCLEOTIDE SEQUENCE</scope>
    <source>
        <strain evidence="2">TR-M5</strain>
    </source>
</reference>
<keyword evidence="2" id="KW-0032">Aminotransferase</keyword>
<dbReference type="Pfam" id="PF00425">
    <property type="entry name" value="Chorismate_bind"/>
    <property type="match status" value="1"/>
</dbReference>
<dbReference type="Proteomes" id="UP001163156">
    <property type="component" value="Chromosome"/>
</dbReference>
<dbReference type="PANTHER" id="PTHR11236:SF50">
    <property type="entry name" value="AMINODEOXYCHORISMATE SYNTHASE COMPONENT 1"/>
    <property type="match status" value="1"/>
</dbReference>
<name>A0ABY6MKU2_9BACT</name>
<dbReference type="Gene3D" id="3.60.120.10">
    <property type="entry name" value="Anthranilate synthase"/>
    <property type="match status" value="1"/>
</dbReference>
<evidence type="ECO:0000313" key="2">
    <source>
        <dbReference type="EMBL" id="UZD22824.1"/>
    </source>
</evidence>
<dbReference type="EC" id="2.6.1.85" evidence="2"/>
<dbReference type="InterPro" id="IPR005802">
    <property type="entry name" value="ADC_synth_comp_1"/>
</dbReference>
<gene>
    <name evidence="2" type="primary">pabB</name>
    <name evidence="2" type="ORF">OM944_19510</name>
</gene>
<accession>A0ABY6MKU2</accession>
<protein>
    <submittedName>
        <fullName evidence="2">Aminodeoxychorismate synthase component I</fullName>
        <ecNumber evidence="2">2.6.1.85</ecNumber>
    </submittedName>
</protein>
<dbReference type="EMBL" id="CP110226">
    <property type="protein sequence ID" value="UZD22824.1"/>
    <property type="molecule type" value="Genomic_DNA"/>
</dbReference>
<dbReference type="PRINTS" id="PR00095">
    <property type="entry name" value="ANTSNTHASEI"/>
</dbReference>
<dbReference type="PANTHER" id="PTHR11236">
    <property type="entry name" value="AMINOBENZOATE/ANTHRANILATE SYNTHASE"/>
    <property type="match status" value="1"/>
</dbReference>
<keyword evidence="3" id="KW-1185">Reference proteome</keyword>
<dbReference type="SUPFAM" id="SSF56322">
    <property type="entry name" value="ADC synthase"/>
    <property type="match status" value="1"/>
</dbReference>
<evidence type="ECO:0000259" key="1">
    <source>
        <dbReference type="Pfam" id="PF00425"/>
    </source>
</evidence>
<keyword evidence="2" id="KW-0808">Transferase</keyword>
<organism evidence="2 3">
    <name type="scientific">Algoriphagus halophytocola</name>
    <dbReference type="NCBI Taxonomy" id="2991499"/>
    <lineage>
        <taxon>Bacteria</taxon>
        <taxon>Pseudomonadati</taxon>
        <taxon>Bacteroidota</taxon>
        <taxon>Cytophagia</taxon>
        <taxon>Cytophagales</taxon>
        <taxon>Cyclobacteriaceae</taxon>
        <taxon>Algoriphagus</taxon>
    </lineage>
</organism>
<sequence>MSEANYSYPIPTADWKAKLCFWADKRYPYFALTDGNNHHYPEEAFESRFFAGKKALTEKEIWDQDSQIQKVGIIGYDFKNRLEHLKSENPAFLDLPELCFFQPEISLKFTGNTVYSSVELNESFWEEIENSSIPKSPSTHCAITAQLTRENYIASVQAIQEQIVEGNTYEANICQAYAGSFEKWDPISAYFLLTEKSPMPFSALFKAESKWLVSASPERFIKKTGTRLIVQPIKGTIRRGATPEEDEHHKRLLLASEKERAENLMITDLMRNDLARVSQTGSVRVQELFGIYALPRVFQMISTVTSTLRAGVDFSQIIQATFPMGSMTGAPKISTMEIIEQEEKFKRGWFSGAFGYIKENGDFDFSVIIRSIIADLEAKQLYFGVGSAITFDADAAQEYAECELKAQAILEVLSGK</sequence>
<feature type="domain" description="Chorismate-utilising enzyme C-terminal" evidence="1">
    <location>
        <begin position="149"/>
        <end position="405"/>
    </location>
</feature>
<dbReference type="GO" id="GO:0046820">
    <property type="term" value="F:4-amino-4-deoxychorismate synthase activity"/>
    <property type="evidence" value="ECO:0007669"/>
    <property type="project" value="UniProtKB-EC"/>
</dbReference>
<dbReference type="InterPro" id="IPR015890">
    <property type="entry name" value="Chorismate_C"/>
</dbReference>
<evidence type="ECO:0000313" key="3">
    <source>
        <dbReference type="Proteomes" id="UP001163156"/>
    </source>
</evidence>
<dbReference type="NCBIfam" id="TIGR00553">
    <property type="entry name" value="pabB"/>
    <property type="match status" value="1"/>
</dbReference>